<dbReference type="Gene3D" id="1.20.1560.10">
    <property type="entry name" value="ABC transporter type 1, transmembrane domain"/>
    <property type="match status" value="1"/>
</dbReference>
<evidence type="ECO:0000313" key="11">
    <source>
        <dbReference type="Proteomes" id="UP001268683"/>
    </source>
</evidence>
<evidence type="ECO:0000256" key="2">
    <source>
        <dbReference type="ARBA" id="ARBA00022692"/>
    </source>
</evidence>
<proteinExistence type="predicted"/>
<dbReference type="PANTHER" id="PTHR43394:SF1">
    <property type="entry name" value="ATP-BINDING CASSETTE SUB-FAMILY B MEMBER 10, MITOCHONDRIAL"/>
    <property type="match status" value="1"/>
</dbReference>
<keyword evidence="3" id="KW-0547">Nucleotide-binding</keyword>
<feature type="domain" description="ABC transporter" evidence="8">
    <location>
        <begin position="329"/>
        <end position="563"/>
    </location>
</feature>
<evidence type="ECO:0000256" key="4">
    <source>
        <dbReference type="ARBA" id="ARBA00022840"/>
    </source>
</evidence>
<dbReference type="InterPro" id="IPR010128">
    <property type="entry name" value="ATPase_T1SS_PrtD-like"/>
</dbReference>
<evidence type="ECO:0000256" key="1">
    <source>
        <dbReference type="ARBA" id="ARBA00004651"/>
    </source>
</evidence>
<dbReference type="Gene3D" id="3.40.50.300">
    <property type="entry name" value="P-loop containing nucleotide triphosphate hydrolases"/>
    <property type="match status" value="1"/>
</dbReference>
<dbReference type="InterPro" id="IPR027417">
    <property type="entry name" value="P-loop_NTPase"/>
</dbReference>
<dbReference type="GO" id="GO:0030253">
    <property type="term" value="P:protein secretion by the type I secretion system"/>
    <property type="evidence" value="ECO:0007669"/>
    <property type="project" value="InterPro"/>
</dbReference>
<reference evidence="10" key="1">
    <citation type="submission" date="2023-04" db="EMBL/GenBank/DDBJ databases">
        <title>Complete genome sequence of Temperatibacter marinus.</title>
        <authorList>
            <person name="Rong J.-C."/>
            <person name="Yi M.-L."/>
            <person name="Zhao Q."/>
        </authorList>
    </citation>
    <scope>NUCLEOTIDE SEQUENCE</scope>
    <source>
        <strain evidence="10">NBRC 110045</strain>
    </source>
</reference>
<dbReference type="NCBIfam" id="TIGR01842">
    <property type="entry name" value="type_I_sec_PrtD"/>
    <property type="match status" value="1"/>
</dbReference>
<evidence type="ECO:0000256" key="5">
    <source>
        <dbReference type="ARBA" id="ARBA00022989"/>
    </source>
</evidence>
<dbReference type="InterPro" id="IPR003593">
    <property type="entry name" value="AAA+_ATPase"/>
</dbReference>
<dbReference type="PROSITE" id="PS50893">
    <property type="entry name" value="ABC_TRANSPORTER_2"/>
    <property type="match status" value="1"/>
</dbReference>
<dbReference type="AlphaFoldDB" id="A0AA52EIA1"/>
<dbReference type="SMART" id="SM00382">
    <property type="entry name" value="AAA"/>
    <property type="match status" value="1"/>
</dbReference>
<dbReference type="Pfam" id="PF00005">
    <property type="entry name" value="ABC_tran"/>
    <property type="match status" value="1"/>
</dbReference>
<dbReference type="PROSITE" id="PS00211">
    <property type="entry name" value="ABC_TRANSPORTER_1"/>
    <property type="match status" value="1"/>
</dbReference>
<accession>A0AA52EIA1</accession>
<evidence type="ECO:0000256" key="6">
    <source>
        <dbReference type="ARBA" id="ARBA00023136"/>
    </source>
</evidence>
<evidence type="ECO:0000313" key="10">
    <source>
        <dbReference type="EMBL" id="WND03042.1"/>
    </source>
</evidence>
<dbReference type="Pfam" id="PF00664">
    <property type="entry name" value="ABC_membrane"/>
    <property type="match status" value="1"/>
</dbReference>
<protein>
    <submittedName>
        <fullName evidence="10">Type I secretion system permease/ATPase</fullName>
    </submittedName>
</protein>
<keyword evidence="6 7" id="KW-0472">Membrane</keyword>
<evidence type="ECO:0000259" key="8">
    <source>
        <dbReference type="PROSITE" id="PS50893"/>
    </source>
</evidence>
<dbReference type="PROSITE" id="PS50929">
    <property type="entry name" value="ABC_TM1F"/>
    <property type="match status" value="1"/>
</dbReference>
<dbReference type="GO" id="GO:0005886">
    <property type="term" value="C:plasma membrane"/>
    <property type="evidence" value="ECO:0007669"/>
    <property type="project" value="UniProtKB-SubCell"/>
</dbReference>
<dbReference type="KEGG" id="tmk:QGN29_01520"/>
<evidence type="ECO:0000256" key="7">
    <source>
        <dbReference type="SAM" id="Phobius"/>
    </source>
</evidence>
<comment type="subcellular location">
    <subcellularLocation>
        <location evidence="1">Cell membrane</location>
        <topology evidence="1">Multi-pass membrane protein</topology>
    </subcellularLocation>
</comment>
<keyword evidence="11" id="KW-1185">Reference proteome</keyword>
<evidence type="ECO:0000259" key="9">
    <source>
        <dbReference type="PROSITE" id="PS50929"/>
    </source>
</evidence>
<dbReference type="RefSeq" id="WP_310798891.1">
    <property type="nucleotide sequence ID" value="NZ_CP123872.1"/>
</dbReference>
<feature type="transmembrane region" description="Helical" evidence="7">
    <location>
        <begin position="143"/>
        <end position="171"/>
    </location>
</feature>
<dbReference type="GO" id="GO:0015421">
    <property type="term" value="F:ABC-type oligopeptide transporter activity"/>
    <property type="evidence" value="ECO:0007669"/>
    <property type="project" value="TreeGrafter"/>
</dbReference>
<dbReference type="Proteomes" id="UP001268683">
    <property type="component" value="Chromosome"/>
</dbReference>
<dbReference type="SUPFAM" id="SSF90123">
    <property type="entry name" value="ABC transporter transmembrane region"/>
    <property type="match status" value="1"/>
</dbReference>
<organism evidence="10 11">
    <name type="scientific">Temperatibacter marinus</name>
    <dbReference type="NCBI Taxonomy" id="1456591"/>
    <lineage>
        <taxon>Bacteria</taxon>
        <taxon>Pseudomonadati</taxon>
        <taxon>Pseudomonadota</taxon>
        <taxon>Alphaproteobacteria</taxon>
        <taxon>Kordiimonadales</taxon>
        <taxon>Temperatibacteraceae</taxon>
        <taxon>Temperatibacter</taxon>
    </lineage>
</organism>
<dbReference type="PANTHER" id="PTHR43394">
    <property type="entry name" value="ATP-DEPENDENT PERMEASE MDL1, MITOCHONDRIAL"/>
    <property type="match status" value="1"/>
</dbReference>
<dbReference type="InterPro" id="IPR011527">
    <property type="entry name" value="ABC1_TM_dom"/>
</dbReference>
<gene>
    <name evidence="10" type="ORF">QGN29_01520</name>
</gene>
<dbReference type="InterPro" id="IPR017871">
    <property type="entry name" value="ABC_transporter-like_CS"/>
</dbReference>
<keyword evidence="4" id="KW-0067">ATP-binding</keyword>
<dbReference type="InterPro" id="IPR039421">
    <property type="entry name" value="Type_1_exporter"/>
</dbReference>
<evidence type="ECO:0000256" key="3">
    <source>
        <dbReference type="ARBA" id="ARBA00022741"/>
    </source>
</evidence>
<dbReference type="EMBL" id="CP123872">
    <property type="protein sequence ID" value="WND03042.1"/>
    <property type="molecule type" value="Genomic_DNA"/>
</dbReference>
<feature type="domain" description="ABC transmembrane type-1" evidence="9">
    <location>
        <begin position="25"/>
        <end position="298"/>
    </location>
</feature>
<dbReference type="SUPFAM" id="SSF52540">
    <property type="entry name" value="P-loop containing nucleoside triphosphate hydrolases"/>
    <property type="match status" value="1"/>
</dbReference>
<dbReference type="GO" id="GO:0005524">
    <property type="term" value="F:ATP binding"/>
    <property type="evidence" value="ECO:0007669"/>
    <property type="project" value="UniProtKB-KW"/>
</dbReference>
<dbReference type="InterPro" id="IPR003439">
    <property type="entry name" value="ABC_transporter-like_ATP-bd"/>
</dbReference>
<dbReference type="GO" id="GO:0030256">
    <property type="term" value="C:type I protein secretion system complex"/>
    <property type="evidence" value="ECO:0007669"/>
    <property type="project" value="InterPro"/>
</dbReference>
<name>A0AA52EIA1_9PROT</name>
<keyword evidence="5 7" id="KW-1133">Transmembrane helix</keyword>
<feature type="transmembrane region" description="Helical" evidence="7">
    <location>
        <begin position="21"/>
        <end position="44"/>
    </location>
</feature>
<dbReference type="GO" id="GO:0016887">
    <property type="term" value="F:ATP hydrolysis activity"/>
    <property type="evidence" value="ECO:0007669"/>
    <property type="project" value="InterPro"/>
</dbReference>
<dbReference type="InterPro" id="IPR036640">
    <property type="entry name" value="ABC1_TM_sf"/>
</dbReference>
<feature type="transmembrane region" description="Helical" evidence="7">
    <location>
        <begin position="56"/>
        <end position="76"/>
    </location>
</feature>
<sequence>MSLFKSWSKESERLVTRARKIVVRVILFSAIVNLLFLVSPIYMLQLYDRVMSNGSVETLIALTGIALLLLIIFGALDSIRNRMLVHFGVELDAITREDTFKIAVGDAARGSQAGQIVRDLDTVRQFIGSNAPLIFFDAPWAPLFILVIALIHPLLGLFALVGALLILLLAIATDRLSKPLMEEAAKHGALANNFFDTSLRNAAVLQSMNLADGIKSNWTHDRDPSVMLQGAANGRVGLLLGITKALRLGLQIGMLGLGGYLAIQQQITAGAIVAGSILAGRAFAPVEQAIGVWRQIVKANAAYRRMRARLDELADLEEHLDLPRPDSRLSVKSLVAGKSGHDAILKGITFDIPTRSTLGIIGPSGAGKTYLSNYLIGTVKPTRGAVRLGGVEVTQFNNQQKGELIGYLPQSVELFPGTVAQNIARFSEVEDAHIIRAAERAQCHDLILAFPEGYQTKIGPGGLVVSGGQAQRIALARALFGDPLLVVLDEPDSNLDTVGEQELVKVIQLLRHEDICTVLISHNVRLMQMTTHMLVLHEGQVRQFDTTEAVIKQFSKVAPEIKDTPLKGEVE</sequence>
<keyword evidence="2 7" id="KW-0812">Transmembrane</keyword>